<dbReference type="GO" id="GO:0007096">
    <property type="term" value="P:regulation of exit from mitosis"/>
    <property type="evidence" value="ECO:0007669"/>
    <property type="project" value="InterPro"/>
</dbReference>
<organism evidence="1">
    <name type="scientific">Cacopsylla melanoneura</name>
    <dbReference type="NCBI Taxonomy" id="428564"/>
    <lineage>
        <taxon>Eukaryota</taxon>
        <taxon>Metazoa</taxon>
        <taxon>Ecdysozoa</taxon>
        <taxon>Arthropoda</taxon>
        <taxon>Hexapoda</taxon>
        <taxon>Insecta</taxon>
        <taxon>Pterygota</taxon>
        <taxon>Neoptera</taxon>
        <taxon>Paraneoptera</taxon>
        <taxon>Hemiptera</taxon>
        <taxon>Sternorrhyncha</taxon>
        <taxon>Psylloidea</taxon>
        <taxon>Psyllidae</taxon>
        <taxon>Psyllinae</taxon>
        <taxon>Cacopsylla</taxon>
    </lineage>
</organism>
<sequence length="347" mass="39842">MVVEIPTMSNNKNKVTLDISLGDSIITHKSCSLMVTELVKYIIHQKQLIPYPYEVLKYYVNKRKDLENNSECPELGQLRSNIASERYFKQTSDAIETIESFLESISHEIMTCSTQLSEVVLLLGSNPVSPHYVFQIVLPCLSVGHSDAYHSTRKPLDRLMKNILIDDMLHNVLSRLTNSTNMYVLLKLKSSNSYNNDDYILREHFHIPSKSQHVIFNFHTDIISTESCLCVIPFEDSLESSEEGCVECLDEKHESIDVGETVLNDIENGSSPLVEDLKTTHIPHHVEEKVFQNLKINNDSIDRTLDDDFVWYQNKSILKSFQEVRVRGTSVVNYWIHPETYLSGNQK</sequence>
<name>A0A8D8M4T5_9HEMI</name>
<dbReference type="AlphaFoldDB" id="A0A8D8M4T5"/>
<dbReference type="PANTHER" id="PTHR15681:SF1">
    <property type="entry name" value="MAD2L1-BINDING PROTEIN"/>
    <property type="match status" value="1"/>
</dbReference>
<reference evidence="1" key="1">
    <citation type="submission" date="2021-05" db="EMBL/GenBank/DDBJ databases">
        <authorList>
            <person name="Alioto T."/>
            <person name="Alioto T."/>
            <person name="Gomez Garrido J."/>
        </authorList>
    </citation>
    <scope>NUCLEOTIDE SEQUENCE</scope>
</reference>
<dbReference type="GO" id="GO:0005634">
    <property type="term" value="C:nucleus"/>
    <property type="evidence" value="ECO:0007669"/>
    <property type="project" value="InterPro"/>
</dbReference>
<dbReference type="InterPro" id="IPR009511">
    <property type="entry name" value="MAD1/Cdc20-bound-Mad2-bd"/>
</dbReference>
<dbReference type="EMBL" id="HBUF01052074">
    <property type="protein sequence ID" value="CAG6622219.1"/>
    <property type="molecule type" value="Transcribed_RNA"/>
</dbReference>
<accession>A0A8D8M4T5</accession>
<dbReference type="Gene3D" id="3.30.900.20">
    <property type="match status" value="1"/>
</dbReference>
<dbReference type="InterPro" id="IPR053729">
    <property type="entry name" value="MAD2L1BP_domain_sf"/>
</dbReference>
<dbReference type="Pfam" id="PF06581">
    <property type="entry name" value="p31comet"/>
    <property type="match status" value="1"/>
</dbReference>
<dbReference type="PANTHER" id="PTHR15681">
    <property type="entry name" value="MAD2L1-BINDING PROTEIN"/>
    <property type="match status" value="1"/>
</dbReference>
<proteinExistence type="predicted"/>
<evidence type="ECO:0000313" key="1">
    <source>
        <dbReference type="EMBL" id="CAG6622220.1"/>
    </source>
</evidence>
<protein>
    <submittedName>
        <fullName evidence="1">MAD2L1-binding protein</fullName>
    </submittedName>
</protein>
<dbReference type="EMBL" id="HBUF01052075">
    <property type="protein sequence ID" value="CAG6622220.1"/>
    <property type="molecule type" value="Transcribed_RNA"/>
</dbReference>